<sequence>MLVNYSPTTSEKAIKAIINAGRLEESKINSDFFSKLEWNEKLKMLINDGSIDESWLVNTFAKSVSLTRTFPSPEECQSEAVRSINSSTIIENILLPYKIEDDVLHVLILDPKNISLSSSIKTQSSLNVVFEITSLSHFEKMLTYPAVSDVFLAAESQARAPKKKVVEKKQDEAPRVIQKTKLNIPKGMRYRDNFPLGNPDMVIDFCDQILNESVISGTSDIHIECFRDYAQVRMRRDGSMQVIEEYSKYLFKHYAGVITRFKILADCDISERRLPQDGAITIKDPMGGKDDIDFRFNIMPTKNGERIVMRILAGNPALSLDKLGFDPDDYNKIIDAINAPQGMVLVTGPTGSGKTTTLYGALQEINKPDTCILTAEDPVEYYLEGAGQVQANEKIGLTFSSILRAFLRQDPEVILVGEIRDQETIDIAIKAALTGHLLLSTLHTNDAIATITRIQNMGVPNFMIASALSVVVAQRLARKSCQECLEDDPRATPEELVKMGFKESELESFTAQRGKGCKVCGGSGLKGRQGIYEVLRMTKEMEIAILNNKSVEEIEKAAKTDGFRTMQEIGRDFVKTGILSIEEYANTLQLEN</sequence>
<dbReference type="InterPro" id="IPR003593">
    <property type="entry name" value="AAA+_ATPase"/>
</dbReference>
<dbReference type="Gene3D" id="3.30.450.90">
    <property type="match status" value="1"/>
</dbReference>
<evidence type="ECO:0000313" key="5">
    <source>
        <dbReference type="EMBL" id="AKO65839.1"/>
    </source>
</evidence>
<dbReference type="PANTHER" id="PTHR30258">
    <property type="entry name" value="TYPE II SECRETION SYSTEM PROTEIN GSPE-RELATED"/>
    <property type="match status" value="1"/>
</dbReference>
<dbReference type="Pfam" id="PF00437">
    <property type="entry name" value="T2SSE"/>
    <property type="match status" value="1"/>
</dbReference>
<dbReference type="GO" id="GO:0005524">
    <property type="term" value="F:ATP binding"/>
    <property type="evidence" value="ECO:0007669"/>
    <property type="project" value="UniProtKB-KW"/>
</dbReference>
<evidence type="ECO:0000259" key="4">
    <source>
        <dbReference type="SMART" id="SM00382"/>
    </source>
</evidence>
<keyword evidence="6" id="KW-1185">Reference proteome</keyword>
<keyword evidence="3" id="KW-0067">ATP-binding</keyword>
<dbReference type="Gene3D" id="3.40.50.300">
    <property type="entry name" value="P-loop containing nucleotide triphosphate hydrolases"/>
    <property type="match status" value="1"/>
</dbReference>
<evidence type="ECO:0000256" key="1">
    <source>
        <dbReference type="ARBA" id="ARBA00006611"/>
    </source>
</evidence>
<dbReference type="PANTHER" id="PTHR30258:SF1">
    <property type="entry name" value="PROTEIN TRANSPORT PROTEIN HOFB HOMOLOG"/>
    <property type="match status" value="1"/>
</dbReference>
<comment type="similarity">
    <text evidence="1">Belongs to the GSP E family.</text>
</comment>
<dbReference type="GO" id="GO:0016887">
    <property type="term" value="F:ATP hydrolysis activity"/>
    <property type="evidence" value="ECO:0007669"/>
    <property type="project" value="TreeGrafter"/>
</dbReference>
<dbReference type="Proteomes" id="UP000066549">
    <property type="component" value="Chromosome"/>
</dbReference>
<dbReference type="InterPro" id="IPR027417">
    <property type="entry name" value="P-loop_NTPase"/>
</dbReference>
<dbReference type="SUPFAM" id="SSF52540">
    <property type="entry name" value="P-loop containing nucleoside triphosphate hydrolases"/>
    <property type="match status" value="1"/>
</dbReference>
<keyword evidence="2" id="KW-0547">Nucleotide-binding</keyword>
<dbReference type="AlphaFoldDB" id="A0A0H4IZB7"/>
<dbReference type="PATRIC" id="fig|1623450.3.peg.736"/>
<evidence type="ECO:0000256" key="3">
    <source>
        <dbReference type="ARBA" id="ARBA00022840"/>
    </source>
</evidence>
<gene>
    <name evidence="5" type="ORF">VI33_03720</name>
</gene>
<dbReference type="CDD" id="cd01129">
    <property type="entry name" value="PulE-GspE-like"/>
    <property type="match status" value="1"/>
</dbReference>
<dbReference type="SUPFAM" id="SSF160246">
    <property type="entry name" value="EspE N-terminal domain-like"/>
    <property type="match status" value="1"/>
</dbReference>
<proteinExistence type="inferred from homology"/>
<dbReference type="OrthoDB" id="5289285at2"/>
<dbReference type="InterPro" id="IPR001482">
    <property type="entry name" value="T2SS/T4SS_dom"/>
</dbReference>
<dbReference type="InterPro" id="IPR037257">
    <property type="entry name" value="T2SS_E_N_sf"/>
</dbReference>
<evidence type="ECO:0000313" key="6">
    <source>
        <dbReference type="Proteomes" id="UP000066549"/>
    </source>
</evidence>
<dbReference type="GO" id="GO:0005886">
    <property type="term" value="C:plasma membrane"/>
    <property type="evidence" value="ECO:0007669"/>
    <property type="project" value="TreeGrafter"/>
</dbReference>
<dbReference type="EMBL" id="CP011002">
    <property type="protein sequence ID" value="AKO65839.1"/>
    <property type="molecule type" value="Genomic_DNA"/>
</dbReference>
<protein>
    <submittedName>
        <fullName evidence="5">Type II secretion system PilB</fullName>
    </submittedName>
</protein>
<organism evidence="5 6">
    <name type="scientific">Methylophilales bacterium MBRS-H7</name>
    <dbReference type="NCBI Taxonomy" id="1623450"/>
    <lineage>
        <taxon>Bacteria</taxon>
        <taxon>Pseudomonadati</taxon>
        <taxon>Pseudomonadota</taxon>
        <taxon>Betaproteobacteria</taxon>
        <taxon>Nitrosomonadales</taxon>
        <taxon>OM43 clade</taxon>
    </lineage>
</organism>
<reference evidence="5 6" key="1">
    <citation type="submission" date="2015-03" db="EMBL/GenBank/DDBJ databases">
        <title>Comparative analysis of the OM43 clade including a novel species from Red Sea uncovers genomic and metabolic diversity among marine methylotrophs.</title>
        <authorList>
            <person name="Jimenez-Infante F."/>
            <person name="Ngugi D.K."/>
            <person name="Vinu M."/>
            <person name="Alam I."/>
            <person name="Kamau A."/>
            <person name="Blom J."/>
            <person name="Bajic V.B."/>
            <person name="Stingl U."/>
        </authorList>
    </citation>
    <scope>NUCLEOTIDE SEQUENCE [LARGE SCALE GENOMIC DNA]</scope>
    <source>
        <strain evidence="5 6">MBRSH7</strain>
    </source>
</reference>
<accession>A0A0H4IZB7</accession>
<feature type="domain" description="AAA+ ATPase" evidence="4">
    <location>
        <begin position="340"/>
        <end position="461"/>
    </location>
</feature>
<evidence type="ECO:0000256" key="2">
    <source>
        <dbReference type="ARBA" id="ARBA00022741"/>
    </source>
</evidence>
<dbReference type="SMART" id="SM00382">
    <property type="entry name" value="AAA"/>
    <property type="match status" value="1"/>
</dbReference>
<name>A0A0H4IZB7_9PROT</name>
<dbReference type="FunFam" id="3.40.50.300:FF:000398">
    <property type="entry name" value="Type IV pilus assembly ATPase PilB"/>
    <property type="match status" value="1"/>
</dbReference>